<dbReference type="EMBL" id="AP009389">
    <property type="protein sequence ID" value="BAF58814.1"/>
    <property type="molecule type" value="Genomic_DNA"/>
</dbReference>
<sequence length="69" mass="7205">MVAQIIIGSFKINCIHSGAVLNIGEVIFSLPGNKIELSAGSNSFCSGDGITSIASKERQVPDSEKNSHS</sequence>
<dbReference type="Proteomes" id="UP000006556">
    <property type="component" value="Chromosome"/>
</dbReference>
<evidence type="ECO:0000313" key="2">
    <source>
        <dbReference type="Proteomes" id="UP000006556"/>
    </source>
</evidence>
<protein>
    <submittedName>
        <fullName evidence="1">Hypothetical membrane protein</fullName>
    </submittedName>
</protein>
<gene>
    <name evidence="1" type="ordered locus">PTH_0633</name>
</gene>
<organism evidence="1 2">
    <name type="scientific">Pelotomaculum thermopropionicum (strain DSM 13744 / JCM 10971 / SI)</name>
    <dbReference type="NCBI Taxonomy" id="370438"/>
    <lineage>
        <taxon>Bacteria</taxon>
        <taxon>Bacillati</taxon>
        <taxon>Bacillota</taxon>
        <taxon>Clostridia</taxon>
        <taxon>Eubacteriales</taxon>
        <taxon>Desulfotomaculaceae</taxon>
        <taxon>Pelotomaculum</taxon>
    </lineage>
</organism>
<name>A5D4N0_PELTS</name>
<proteinExistence type="predicted"/>
<dbReference type="AlphaFoldDB" id="A5D4N0"/>
<dbReference type="KEGG" id="pth:PTH_0633"/>
<dbReference type="HOGENOM" id="CLU_2772248_0_0_9"/>
<accession>A5D4N0</accession>
<reference evidence="2" key="1">
    <citation type="journal article" date="2008" name="Genome Res.">
        <title>The genome of Pelotomaculum thermopropionicum reveals niche-associated evolution in anaerobic microbiota.</title>
        <authorList>
            <person name="Kosaka T."/>
            <person name="Kato S."/>
            <person name="Shimoyama T."/>
            <person name="Ishii S."/>
            <person name="Abe T."/>
            <person name="Watanabe K."/>
        </authorList>
    </citation>
    <scope>NUCLEOTIDE SEQUENCE [LARGE SCALE GENOMIC DNA]</scope>
    <source>
        <strain evidence="2">DSM 13744 / JCM 10971 / SI</strain>
    </source>
</reference>
<evidence type="ECO:0000313" key="1">
    <source>
        <dbReference type="EMBL" id="BAF58814.1"/>
    </source>
</evidence>
<keyword evidence="2" id="KW-1185">Reference proteome</keyword>